<evidence type="ECO:0000256" key="2">
    <source>
        <dbReference type="ARBA" id="ARBA00022692"/>
    </source>
</evidence>
<comment type="subcellular location">
    <subcellularLocation>
        <location evidence="1">Membrane</location>
        <topology evidence="1">Multi-pass membrane protein</topology>
    </subcellularLocation>
</comment>
<evidence type="ECO:0000313" key="6">
    <source>
        <dbReference type="EMBL" id="MDC0747896.1"/>
    </source>
</evidence>
<proteinExistence type="predicted"/>
<gene>
    <name evidence="6" type="ORF">POL67_41585</name>
</gene>
<organism evidence="6 7">
    <name type="scientific">Polyangium mundeleinium</name>
    <dbReference type="NCBI Taxonomy" id="2995306"/>
    <lineage>
        <taxon>Bacteria</taxon>
        <taxon>Pseudomonadati</taxon>
        <taxon>Myxococcota</taxon>
        <taxon>Polyangia</taxon>
        <taxon>Polyangiales</taxon>
        <taxon>Polyangiaceae</taxon>
        <taxon>Polyangium</taxon>
    </lineage>
</organism>
<accession>A0ABT5F496</accession>
<protein>
    <submittedName>
        <fullName evidence="6">DUF697 domain-containing protein</fullName>
    </submittedName>
</protein>
<keyword evidence="4 5" id="KW-0472">Membrane</keyword>
<comment type="caution">
    <text evidence="6">The sequence shown here is derived from an EMBL/GenBank/DDBJ whole genome shotgun (WGS) entry which is preliminary data.</text>
</comment>
<dbReference type="RefSeq" id="WP_271926607.1">
    <property type="nucleotide sequence ID" value="NZ_JAQNDO010000001.1"/>
</dbReference>
<sequence length="170" mass="18290">MAGEATKADRTKTFTKDDSRAGRAEAIIRRNVLWALVAGVLPVPVADFVAIKGVQLKMLRELADLYEVKFTHEVVTMLVGSLISSTWSVGVGATLGYGLVKLVPVVGTALGLISTPLVAGAATYALGKVFTMHFETGGTFLDFDPNAMRSHFRSEFEKAKETVATMQQEP</sequence>
<evidence type="ECO:0000313" key="7">
    <source>
        <dbReference type="Proteomes" id="UP001221411"/>
    </source>
</evidence>
<reference evidence="6 7" key="1">
    <citation type="submission" date="2022-11" db="EMBL/GenBank/DDBJ databases">
        <title>Minimal conservation of predation-associated metabolite biosynthetic gene clusters underscores biosynthetic potential of Myxococcota including descriptions for ten novel species: Archangium lansinium sp. nov., Myxococcus landrumus sp. nov., Nannocystis bai.</title>
        <authorList>
            <person name="Ahearne A."/>
            <person name="Stevens C."/>
            <person name="Dowd S."/>
        </authorList>
    </citation>
    <scope>NUCLEOTIDE SEQUENCE [LARGE SCALE GENOMIC DNA]</scope>
    <source>
        <strain evidence="6 7">RJM3</strain>
    </source>
</reference>
<dbReference type="InterPro" id="IPR021147">
    <property type="entry name" value="DUF697"/>
</dbReference>
<evidence type="ECO:0000256" key="5">
    <source>
        <dbReference type="SAM" id="Phobius"/>
    </source>
</evidence>
<evidence type="ECO:0000256" key="4">
    <source>
        <dbReference type="ARBA" id="ARBA00023136"/>
    </source>
</evidence>
<feature type="transmembrane region" description="Helical" evidence="5">
    <location>
        <begin position="32"/>
        <end position="54"/>
    </location>
</feature>
<keyword evidence="7" id="KW-1185">Reference proteome</keyword>
<feature type="transmembrane region" description="Helical" evidence="5">
    <location>
        <begin position="105"/>
        <end position="126"/>
    </location>
</feature>
<evidence type="ECO:0000256" key="1">
    <source>
        <dbReference type="ARBA" id="ARBA00004141"/>
    </source>
</evidence>
<keyword evidence="3 5" id="KW-1133">Transmembrane helix</keyword>
<dbReference type="Proteomes" id="UP001221411">
    <property type="component" value="Unassembled WGS sequence"/>
</dbReference>
<name>A0ABT5F496_9BACT</name>
<dbReference type="EMBL" id="JAQNDO010000001">
    <property type="protein sequence ID" value="MDC0747896.1"/>
    <property type="molecule type" value="Genomic_DNA"/>
</dbReference>
<evidence type="ECO:0000256" key="3">
    <source>
        <dbReference type="ARBA" id="ARBA00022989"/>
    </source>
</evidence>
<feature type="transmembrane region" description="Helical" evidence="5">
    <location>
        <begin position="74"/>
        <end position="99"/>
    </location>
</feature>
<dbReference type="Pfam" id="PF05128">
    <property type="entry name" value="DUF697"/>
    <property type="match status" value="1"/>
</dbReference>
<keyword evidence="2 5" id="KW-0812">Transmembrane</keyword>